<dbReference type="RefSeq" id="WP_182541255.1">
    <property type="nucleotide sequence ID" value="NZ_JACGXA010000001.1"/>
</dbReference>
<accession>A0A7W3J3F7</accession>
<gene>
    <name evidence="1" type="ORF">FB382_003828</name>
</gene>
<keyword evidence="2" id="KW-1185">Reference proteome</keyword>
<organism evidence="1 2">
    <name type="scientific">Nocardioides ginsengisegetis</name>
    <dbReference type="NCBI Taxonomy" id="661491"/>
    <lineage>
        <taxon>Bacteria</taxon>
        <taxon>Bacillati</taxon>
        <taxon>Actinomycetota</taxon>
        <taxon>Actinomycetes</taxon>
        <taxon>Propionibacteriales</taxon>
        <taxon>Nocardioidaceae</taxon>
        <taxon>Nocardioides</taxon>
    </lineage>
</organism>
<proteinExistence type="predicted"/>
<evidence type="ECO:0000313" key="2">
    <source>
        <dbReference type="Proteomes" id="UP000580910"/>
    </source>
</evidence>
<dbReference type="Gene3D" id="3.40.50.300">
    <property type="entry name" value="P-loop containing nucleotide triphosphate hydrolases"/>
    <property type="match status" value="1"/>
</dbReference>
<dbReference type="EMBL" id="JACGXA010000001">
    <property type="protein sequence ID" value="MBA8805537.1"/>
    <property type="molecule type" value="Genomic_DNA"/>
</dbReference>
<name>A0A7W3J3F7_9ACTN</name>
<evidence type="ECO:0000313" key="1">
    <source>
        <dbReference type="EMBL" id="MBA8805537.1"/>
    </source>
</evidence>
<dbReference type="Proteomes" id="UP000580910">
    <property type="component" value="Unassembled WGS sequence"/>
</dbReference>
<dbReference type="SUPFAM" id="SSF52540">
    <property type="entry name" value="P-loop containing nucleoside triphosphate hydrolases"/>
    <property type="match status" value="1"/>
</dbReference>
<comment type="caution">
    <text evidence="1">The sequence shown here is derived from an EMBL/GenBank/DDBJ whole genome shotgun (WGS) entry which is preliminary data.</text>
</comment>
<dbReference type="InterPro" id="IPR027417">
    <property type="entry name" value="P-loop_NTPase"/>
</dbReference>
<sequence length="368" mass="41432">MSRVVHLHIGAPKTGTTYLQDRLSLNAKSLAQHGVHFPTRSPLVSPGLFHFRAALDLLGQDWGGAPGHARGSWDALIRRVNKRSGTVVISHEILAPASPEKVARAMRDLRGSEVHIVYSVRDLARQIPAAWQESIKQGRKWSYRRYLNRIERGDAWFFRAFDIPNVLSTWGDGIPPERIHVVTVPQKGSTQRSGGELWLRFCEAFGIDPAWAPQDSTATNRSLGIAETQVIRQLNRRMERATRREAEYDGLIRQMLAQDQLVNRDSAAVRLPPRRFPWVLERTEEWIDWVRASGVDVIGDLEDLRPVVPAEDDVFVHPDKVGAKKQLNAAIDALAAMTFEAASRPDPERQLVQRVRAQARRLRSPGGS</sequence>
<reference evidence="1 2" key="1">
    <citation type="submission" date="2020-07" db="EMBL/GenBank/DDBJ databases">
        <title>Sequencing the genomes of 1000 actinobacteria strains.</title>
        <authorList>
            <person name="Klenk H.-P."/>
        </authorList>
    </citation>
    <scope>NUCLEOTIDE SEQUENCE [LARGE SCALE GENOMIC DNA]</scope>
    <source>
        <strain evidence="1 2">DSM 21349</strain>
    </source>
</reference>
<dbReference type="AlphaFoldDB" id="A0A7W3J3F7"/>
<evidence type="ECO:0008006" key="3">
    <source>
        <dbReference type="Google" id="ProtNLM"/>
    </source>
</evidence>
<protein>
    <recommendedName>
        <fullName evidence="3">Sulfotransferase family protein</fullName>
    </recommendedName>
</protein>